<dbReference type="PATRIC" id="fig|2162.10.peg.2041"/>
<accession>A0A089ZA97</accession>
<gene>
    <name evidence="1" type="ORF">BRM9_0909</name>
    <name evidence="2" type="ORF">MB9_1963</name>
</gene>
<dbReference type="Pfam" id="PF18933">
    <property type="entry name" value="PsbP_2"/>
    <property type="match status" value="1"/>
</dbReference>
<organism evidence="1 3">
    <name type="scientific">Methanobacterium formicicum</name>
    <dbReference type="NCBI Taxonomy" id="2162"/>
    <lineage>
        <taxon>Archaea</taxon>
        <taxon>Methanobacteriati</taxon>
        <taxon>Methanobacteriota</taxon>
        <taxon>Methanomada group</taxon>
        <taxon>Methanobacteria</taxon>
        <taxon>Methanobacteriales</taxon>
        <taxon>Methanobacteriaceae</taxon>
        <taxon>Methanobacterium</taxon>
    </lineage>
</organism>
<reference evidence="2" key="2">
    <citation type="submission" date="2014-09" db="EMBL/GenBank/DDBJ databases">
        <authorList>
            <person name="Bishop-Lilly K.A."/>
            <person name="Broomall S.M."/>
            <person name="Chain P.S."/>
            <person name="Chertkov O."/>
            <person name="Coyne S.R."/>
            <person name="Daligault H.E."/>
            <person name="Davenport K.W."/>
            <person name="Erkkila T."/>
            <person name="Frey K.G."/>
            <person name="Gibbons H.S."/>
            <person name="Gu W."/>
            <person name="Jaissle J."/>
            <person name="Johnson S.L."/>
            <person name="Koroleva G.I."/>
            <person name="Ladner J.T."/>
            <person name="Lo C.-C."/>
            <person name="Minogue T.D."/>
            <person name="Munk C."/>
            <person name="Palacios G.F."/>
            <person name="Redden C.L."/>
            <person name="Rosenzweig C.N."/>
            <person name="Scholz M.B."/>
            <person name="Teshima H."/>
            <person name="Xu Y."/>
        </authorList>
    </citation>
    <scope>NUCLEOTIDE SEQUENCE</scope>
    <source>
        <strain evidence="2">Mb9</strain>
    </source>
</reference>
<dbReference type="EMBL" id="LN734822">
    <property type="protein sequence ID" value="CEL25590.1"/>
    <property type="molecule type" value="Genomic_DNA"/>
</dbReference>
<dbReference type="Proteomes" id="UP000062768">
    <property type="component" value="Chromosome I"/>
</dbReference>
<dbReference type="STRING" id="2162.BRM9_0909"/>
<evidence type="ECO:0000313" key="1">
    <source>
        <dbReference type="EMBL" id="AIS31726.1"/>
    </source>
</evidence>
<dbReference type="GeneID" id="26740196"/>
<evidence type="ECO:0000313" key="3">
    <source>
        <dbReference type="Proteomes" id="UP000029661"/>
    </source>
</evidence>
<dbReference type="Proteomes" id="UP000029661">
    <property type="component" value="Chromosome"/>
</dbReference>
<dbReference type="RefSeq" id="WP_048084989.1">
    <property type="nucleotide sequence ID" value="NZ_CP006933.1"/>
</dbReference>
<reference evidence="1" key="1">
    <citation type="submission" date="2013-12" db="EMBL/GenBank/DDBJ databases">
        <title>The complete genome sequence of Methanobacterium sp. BRM9.</title>
        <authorList>
            <consortium name="Pastoral Greenhouse Gas Research Consortium"/>
            <person name="Kelly W.J."/>
            <person name="Leahy S.C."/>
            <person name="Perry R."/>
            <person name="Li D."/>
            <person name="Altermann E."/>
            <person name="Lambie S.C."/>
            <person name="Attwood G.T."/>
        </authorList>
    </citation>
    <scope>NUCLEOTIDE SEQUENCE [LARGE SCALE GENOMIC DNA]</scope>
    <source>
        <strain evidence="1">BRM9</strain>
    </source>
</reference>
<dbReference type="AlphaFoldDB" id="A0A089ZA97"/>
<name>A0A089ZA97_METFO</name>
<proteinExistence type="predicted"/>
<dbReference type="PROSITE" id="PS51257">
    <property type="entry name" value="PROKAR_LIPOPROTEIN"/>
    <property type="match status" value="1"/>
</dbReference>
<keyword evidence="4" id="KW-1185">Reference proteome</keyword>
<dbReference type="EMBL" id="CP006933">
    <property type="protein sequence ID" value="AIS31726.1"/>
    <property type="molecule type" value="Genomic_DNA"/>
</dbReference>
<sequence>MKISSYAFIFLMVLTVSISGCAHHGDKVNGEEYRTGEIFFQYPAGWNTFYEFWSSDFNFNYTPHNYPDLDTEEVAGVLDPASSTPHEKYTTWVKVYKKSLPAGSSLESVFSASYPQNSSSFKIITNTSVEIRGNNSYELVYQKYRGENLYQVKDVWFAGRENVYIISCWTLPLNYQKNENKFQVIIDSFTVL</sequence>
<evidence type="ECO:0000313" key="2">
    <source>
        <dbReference type="EMBL" id="CEL25590.1"/>
    </source>
</evidence>
<dbReference type="KEGG" id="mfc:BRM9_0909"/>
<protein>
    <submittedName>
        <fullName evidence="1">Uncharacterized protein</fullName>
    </submittedName>
</protein>
<evidence type="ECO:0000313" key="4">
    <source>
        <dbReference type="Proteomes" id="UP000062768"/>
    </source>
</evidence>
<dbReference type="Gene3D" id="3.40.1000.10">
    <property type="entry name" value="Mog1/PsbP, alpha/beta/alpha sandwich"/>
    <property type="match status" value="1"/>
</dbReference>